<dbReference type="InterPro" id="IPR000594">
    <property type="entry name" value="ThiF_NAD_FAD-bd"/>
</dbReference>
<dbReference type="Pfam" id="PF00899">
    <property type="entry name" value="ThiF"/>
    <property type="match status" value="1"/>
</dbReference>
<protein>
    <submittedName>
        <fullName evidence="2">Sulfur carrier protein ThiS adenylyltransferase</fullName>
        <ecNumber evidence="2">2.7.7.73</ecNumber>
    </submittedName>
</protein>
<gene>
    <name evidence="2" type="primary">thiF_1</name>
    <name evidence="2" type="ORF">DWG14_04017</name>
</gene>
<dbReference type="SUPFAM" id="SSF69572">
    <property type="entry name" value="Activating enzymes of the ubiquitin-like proteins"/>
    <property type="match status" value="1"/>
</dbReference>
<name>A0AAI8KYZ3_9ACTN</name>
<dbReference type="KEGG" id="sge:DWG14_04017"/>
<reference evidence="2 3" key="1">
    <citation type="submission" date="2018-09" db="EMBL/GenBank/DDBJ databases">
        <title>Production of Trimethoprim by Streptomyces sp. 3E-1.</title>
        <authorList>
            <person name="Kang H.J."/>
            <person name="Kim S.B."/>
        </authorList>
    </citation>
    <scope>NUCLEOTIDE SEQUENCE [LARGE SCALE GENOMIC DNA]</scope>
    <source>
        <strain evidence="2 3">3E-1</strain>
    </source>
</reference>
<keyword evidence="2" id="KW-0808">Transferase</keyword>
<keyword evidence="2" id="KW-0548">Nucleotidyltransferase</keyword>
<dbReference type="PANTHER" id="PTHR43267">
    <property type="entry name" value="TRNA THREONYLCARBAMOYLADENOSINE DEHYDRATASE"/>
    <property type="match status" value="1"/>
</dbReference>
<dbReference type="Gene3D" id="3.40.50.720">
    <property type="entry name" value="NAD(P)-binding Rossmann-like Domain"/>
    <property type="match status" value="1"/>
</dbReference>
<dbReference type="Proteomes" id="UP000265765">
    <property type="component" value="Chromosome"/>
</dbReference>
<dbReference type="AlphaFoldDB" id="A0AAI8KYZ3"/>
<accession>A0AAI8KYZ3</accession>
<dbReference type="EMBL" id="CP032427">
    <property type="protein sequence ID" value="AYC39774.1"/>
    <property type="molecule type" value="Genomic_DNA"/>
</dbReference>
<dbReference type="GO" id="GO:0008641">
    <property type="term" value="F:ubiquitin-like modifier activating enzyme activity"/>
    <property type="evidence" value="ECO:0007669"/>
    <property type="project" value="InterPro"/>
</dbReference>
<dbReference type="InterPro" id="IPR035985">
    <property type="entry name" value="Ubiquitin-activating_enz"/>
</dbReference>
<evidence type="ECO:0000313" key="2">
    <source>
        <dbReference type="EMBL" id="AYC39774.1"/>
    </source>
</evidence>
<evidence type="ECO:0000259" key="1">
    <source>
        <dbReference type="Pfam" id="PF00899"/>
    </source>
</evidence>
<evidence type="ECO:0000313" key="3">
    <source>
        <dbReference type="Proteomes" id="UP000265765"/>
    </source>
</evidence>
<dbReference type="GO" id="GO:0061504">
    <property type="term" value="P:cyclic threonylcarbamoyladenosine biosynthetic process"/>
    <property type="evidence" value="ECO:0007669"/>
    <property type="project" value="TreeGrafter"/>
</dbReference>
<dbReference type="GO" id="GO:0016779">
    <property type="term" value="F:nucleotidyltransferase activity"/>
    <property type="evidence" value="ECO:0007669"/>
    <property type="project" value="UniProtKB-KW"/>
</dbReference>
<proteinExistence type="predicted"/>
<dbReference type="GO" id="GO:0061503">
    <property type="term" value="F:tRNA threonylcarbamoyladenosine dehydratase"/>
    <property type="evidence" value="ECO:0007669"/>
    <property type="project" value="TreeGrafter"/>
</dbReference>
<organism evidence="2 3">
    <name type="scientific">Streptomyces griseorubiginosus</name>
    <dbReference type="NCBI Taxonomy" id="67304"/>
    <lineage>
        <taxon>Bacteria</taxon>
        <taxon>Bacillati</taxon>
        <taxon>Actinomycetota</taxon>
        <taxon>Actinomycetes</taxon>
        <taxon>Kitasatosporales</taxon>
        <taxon>Streptomycetaceae</taxon>
        <taxon>Streptomyces</taxon>
    </lineage>
</organism>
<feature type="domain" description="THIF-type NAD/FAD binding fold" evidence="1">
    <location>
        <begin position="186"/>
        <end position="404"/>
    </location>
</feature>
<sequence>MARRPVNPPADGWSLTLPPRLWSDLSQHLFRADGDEHGAVLLAGEAAGPRGRRLLARELLIARDGEDYVPGETGYRALSPTFVRDAIVRARDEQLSYLAVHCHFGLDTVRFSHVDLASHERGYPALGQISNQIVGGLVLTPHAAAGDLWLPDGTRAPLAETVIPAGNIIRLRPRPAQPTASDPLWNRQARLLGDRGQETLTRLRVAVVGLGGVGSILVEELARLGVGELVLIDSETVDATNLPRLIAAERADVDNPKTELAARNATRANPQIRLVMIPRRVEHPEALRELAHCDWIFLAADSHAARHWVNATVHEYLIPATQVGVKIPVTKDGEIGQIHTATRLIAPGVGCLWCNQLIDPTELAIEMHPDAEREQARYVPGVPAPSVMPLNTLAASEALTHFLLASAALHQDDNDFGSVIHLPRSRVRLPQDPRQNTDCRWCTPVGNLARGDNGELAIRHAFEGSAEPEGPAGPFDRRE</sequence>
<dbReference type="InterPro" id="IPR045886">
    <property type="entry name" value="ThiF/MoeB/HesA"/>
</dbReference>
<dbReference type="RefSeq" id="WP_246091115.1">
    <property type="nucleotide sequence ID" value="NZ_CP032427.1"/>
</dbReference>
<dbReference type="PANTHER" id="PTHR43267:SF1">
    <property type="entry name" value="TRNA THREONYLCARBAMOYLADENOSINE DEHYDRATASE"/>
    <property type="match status" value="1"/>
</dbReference>
<dbReference type="GeneID" id="91282916"/>
<dbReference type="EC" id="2.7.7.73" evidence="2"/>